<dbReference type="RefSeq" id="WP_130289307.1">
    <property type="nucleotide sequence ID" value="NZ_SHKL01000001.1"/>
</dbReference>
<keyword evidence="7" id="KW-1185">Reference proteome</keyword>
<keyword evidence="3" id="KW-0808">Transferase</keyword>
<dbReference type="OrthoDB" id="9782855at2"/>
<keyword evidence="5" id="KW-0443">Lipid metabolism</keyword>
<dbReference type="CDD" id="cd02440">
    <property type="entry name" value="AdoMet_MTases"/>
    <property type="match status" value="1"/>
</dbReference>
<dbReference type="GO" id="GO:0008610">
    <property type="term" value="P:lipid biosynthetic process"/>
    <property type="evidence" value="ECO:0007669"/>
    <property type="project" value="InterPro"/>
</dbReference>
<comment type="caution">
    <text evidence="6">The sequence shown here is derived from an EMBL/GenBank/DDBJ whole genome shotgun (WGS) entry which is preliminary data.</text>
</comment>
<dbReference type="Proteomes" id="UP000291591">
    <property type="component" value="Unassembled WGS sequence"/>
</dbReference>
<protein>
    <submittedName>
        <fullName evidence="6">Cyclopropane-fatty-acyl-phospholipid synthase</fullName>
    </submittedName>
</protein>
<dbReference type="PANTHER" id="PTHR43667">
    <property type="entry name" value="CYCLOPROPANE-FATTY-ACYL-PHOSPHOLIPID SYNTHASE"/>
    <property type="match status" value="1"/>
</dbReference>
<dbReference type="Pfam" id="PF02353">
    <property type="entry name" value="CMAS"/>
    <property type="match status" value="1"/>
</dbReference>
<keyword evidence="4" id="KW-0949">S-adenosyl-L-methionine</keyword>
<evidence type="ECO:0000313" key="6">
    <source>
        <dbReference type="EMBL" id="RZT84748.1"/>
    </source>
</evidence>
<dbReference type="InterPro" id="IPR029063">
    <property type="entry name" value="SAM-dependent_MTases_sf"/>
</dbReference>
<dbReference type="SUPFAM" id="SSF53335">
    <property type="entry name" value="S-adenosyl-L-methionine-dependent methyltransferases"/>
    <property type="match status" value="1"/>
</dbReference>
<evidence type="ECO:0000256" key="5">
    <source>
        <dbReference type="ARBA" id="ARBA00023098"/>
    </source>
</evidence>
<dbReference type="InterPro" id="IPR003333">
    <property type="entry name" value="CMAS"/>
</dbReference>
<reference evidence="6 7" key="1">
    <citation type="submission" date="2019-02" db="EMBL/GenBank/DDBJ databases">
        <title>Sequencing the genomes of 1000 actinobacteria strains.</title>
        <authorList>
            <person name="Klenk H.-P."/>
        </authorList>
    </citation>
    <scope>NUCLEOTIDE SEQUENCE [LARGE SCALE GENOMIC DNA]</scope>
    <source>
        <strain evidence="6 7">DSM 45779</strain>
    </source>
</reference>
<proteinExistence type="inferred from homology"/>
<gene>
    <name evidence="6" type="ORF">EV383_1602</name>
</gene>
<evidence type="ECO:0000256" key="3">
    <source>
        <dbReference type="ARBA" id="ARBA00022679"/>
    </source>
</evidence>
<keyword evidence="2" id="KW-0489">Methyltransferase</keyword>
<dbReference type="PANTHER" id="PTHR43667:SF1">
    <property type="entry name" value="CYCLOPROPANE-FATTY-ACYL-PHOSPHOLIPID SYNTHASE"/>
    <property type="match status" value="1"/>
</dbReference>
<organism evidence="6 7">
    <name type="scientific">Pseudonocardia sediminis</name>
    <dbReference type="NCBI Taxonomy" id="1397368"/>
    <lineage>
        <taxon>Bacteria</taxon>
        <taxon>Bacillati</taxon>
        <taxon>Actinomycetota</taxon>
        <taxon>Actinomycetes</taxon>
        <taxon>Pseudonocardiales</taxon>
        <taxon>Pseudonocardiaceae</taxon>
        <taxon>Pseudonocardia</taxon>
    </lineage>
</organism>
<dbReference type="GO" id="GO:0032259">
    <property type="term" value="P:methylation"/>
    <property type="evidence" value="ECO:0007669"/>
    <property type="project" value="UniProtKB-KW"/>
</dbReference>
<evidence type="ECO:0000256" key="1">
    <source>
        <dbReference type="ARBA" id="ARBA00010815"/>
    </source>
</evidence>
<evidence type="ECO:0000313" key="7">
    <source>
        <dbReference type="Proteomes" id="UP000291591"/>
    </source>
</evidence>
<dbReference type="EMBL" id="SHKL01000001">
    <property type="protein sequence ID" value="RZT84748.1"/>
    <property type="molecule type" value="Genomic_DNA"/>
</dbReference>
<dbReference type="AlphaFoldDB" id="A0A4Q7UUZ3"/>
<comment type="similarity">
    <text evidence="1">Belongs to the CFA/CMAS family.</text>
</comment>
<evidence type="ECO:0000256" key="4">
    <source>
        <dbReference type="ARBA" id="ARBA00022691"/>
    </source>
</evidence>
<dbReference type="InterPro" id="IPR050723">
    <property type="entry name" value="CFA/CMAS"/>
</dbReference>
<name>A0A4Q7UUZ3_PSEST</name>
<dbReference type="GO" id="GO:0008168">
    <property type="term" value="F:methyltransferase activity"/>
    <property type="evidence" value="ECO:0007669"/>
    <property type="project" value="UniProtKB-KW"/>
</dbReference>
<dbReference type="PIRSF" id="PIRSF003085">
    <property type="entry name" value="CMAS"/>
    <property type="match status" value="1"/>
</dbReference>
<sequence length="466" mass="51302">MSKPTVAAQLANLIEGVLGSPPPVRLRAWDGSEAGAVDDPTAPVVIIRRRRALRRLLWNTGELGLARAFVSGDLDFEGDIADGLSRFWRLARSGNGAPRMDRAQKLDALRTALRLRAIGPNPKPPASEAVLSGGLHTRRRDRAAISHHYDLSNEFYSFLLDPQMAYSCGYWTQDAGPDYGLIDAQRDKLDLICRKLGLKPGMRLLDVGCGWASLLVHAAQHYGVHAVGVTLSAQQRDYGIERVRKAGLSDRVEIRLQDYREIPDQPFDAISSIEMGEHVGQDNYPVYAAQLHKLLRPHGRLLIQQMSRGAVGENNAPGGGAFMESYVAPDMYMRPVGETIGFLERAGNEVVDVHSLREHYVWTVRPWLDTLQDNRSEAVRMIGEEQFRIWLLYLAGAALAFEENRMGVHQILMVRPGADGRSGLPRSRAATLGADPALDRLAADVTPAEAGTAHISAREADTATTR</sequence>
<dbReference type="Gene3D" id="3.40.50.150">
    <property type="entry name" value="Vaccinia Virus protein VP39"/>
    <property type="match status" value="1"/>
</dbReference>
<accession>A0A4Q7UUZ3</accession>
<evidence type="ECO:0000256" key="2">
    <source>
        <dbReference type="ARBA" id="ARBA00022603"/>
    </source>
</evidence>